<dbReference type="GO" id="GO:0046872">
    <property type="term" value="F:metal ion binding"/>
    <property type="evidence" value="ECO:0007669"/>
    <property type="project" value="UniProtKB-KW"/>
</dbReference>
<name>A0A182MIK2_9DIPT</name>
<dbReference type="AlphaFoldDB" id="A0A182MIK2"/>
<dbReference type="Proteomes" id="UP000075883">
    <property type="component" value="Unassembled WGS sequence"/>
</dbReference>
<dbReference type="Pfam" id="PF06155">
    <property type="entry name" value="GBBH-like_N"/>
    <property type="match status" value="1"/>
</dbReference>
<dbReference type="EMBL" id="AXCM01003316">
    <property type="status" value="NOT_ANNOTATED_CDS"/>
    <property type="molecule type" value="Genomic_DNA"/>
</dbReference>
<dbReference type="STRING" id="139723.A0A182MIK2"/>
<keyword evidence="1" id="KW-0479">Metal-binding</keyword>
<evidence type="ECO:0000256" key="2">
    <source>
        <dbReference type="ARBA" id="ARBA00023004"/>
    </source>
</evidence>
<evidence type="ECO:0000313" key="5">
    <source>
        <dbReference type="Proteomes" id="UP000075883"/>
    </source>
</evidence>
<accession>A0A182MIK2</accession>
<proteinExistence type="predicted"/>
<dbReference type="InterPro" id="IPR010376">
    <property type="entry name" value="GBBH-like_N"/>
</dbReference>
<evidence type="ECO:0000259" key="3">
    <source>
        <dbReference type="Pfam" id="PF06155"/>
    </source>
</evidence>
<keyword evidence="2" id="KW-0408">Iron</keyword>
<evidence type="ECO:0000256" key="1">
    <source>
        <dbReference type="ARBA" id="ARBA00022723"/>
    </source>
</evidence>
<feature type="domain" description="Gamma-butyrobetaine hydroxylase-like N-terminal" evidence="3">
    <location>
        <begin position="109"/>
        <end position="138"/>
    </location>
</feature>
<dbReference type="VEuPathDB" id="VectorBase:ACUA019133"/>
<dbReference type="EnsemblMetazoa" id="ACUA019133-RA">
    <property type="protein sequence ID" value="ACUA019133-PA"/>
    <property type="gene ID" value="ACUA019133"/>
</dbReference>
<evidence type="ECO:0000313" key="4">
    <source>
        <dbReference type="EnsemblMetazoa" id="ACUA019133-PA"/>
    </source>
</evidence>
<sequence length="151" mass="16934">MSFLRCVSKLTRAIATSTHFANQFGGIVPLSACFNFSNLNRNHKTLHTFGSSGTLQNASSLPSENPQQHDPGLKSVHFVEESSPTSRQPISEATFDGTSSRVVLRVGTERYEFPAVWLRDNCQCERCFHRGSSSRVLNWELFDVDRVKVVQ</sequence>
<dbReference type="Gene3D" id="3.30.2020.30">
    <property type="match status" value="1"/>
</dbReference>
<dbReference type="InterPro" id="IPR038492">
    <property type="entry name" value="GBBH-like_N_sf"/>
</dbReference>
<protein>
    <recommendedName>
        <fullName evidence="3">Gamma-butyrobetaine hydroxylase-like N-terminal domain-containing protein</fullName>
    </recommendedName>
</protein>
<reference evidence="4" key="2">
    <citation type="submission" date="2020-05" db="UniProtKB">
        <authorList>
            <consortium name="EnsemblMetazoa"/>
        </authorList>
    </citation>
    <scope>IDENTIFICATION</scope>
    <source>
        <strain evidence="4">A-37</strain>
    </source>
</reference>
<reference evidence="5" key="1">
    <citation type="submission" date="2013-09" db="EMBL/GenBank/DDBJ databases">
        <title>The Genome Sequence of Anopheles culicifacies species A.</title>
        <authorList>
            <consortium name="The Broad Institute Genomics Platform"/>
            <person name="Neafsey D.E."/>
            <person name="Besansky N."/>
            <person name="Howell P."/>
            <person name="Walton C."/>
            <person name="Young S.K."/>
            <person name="Zeng Q."/>
            <person name="Gargeya S."/>
            <person name="Fitzgerald M."/>
            <person name="Haas B."/>
            <person name="Abouelleil A."/>
            <person name="Allen A.W."/>
            <person name="Alvarado L."/>
            <person name="Arachchi H.M."/>
            <person name="Berlin A.M."/>
            <person name="Chapman S.B."/>
            <person name="Gainer-Dewar J."/>
            <person name="Goldberg J."/>
            <person name="Griggs A."/>
            <person name="Gujja S."/>
            <person name="Hansen M."/>
            <person name="Howarth C."/>
            <person name="Imamovic A."/>
            <person name="Ireland A."/>
            <person name="Larimer J."/>
            <person name="McCowan C."/>
            <person name="Murphy C."/>
            <person name="Pearson M."/>
            <person name="Poon T.W."/>
            <person name="Priest M."/>
            <person name="Roberts A."/>
            <person name="Saif S."/>
            <person name="Shea T."/>
            <person name="Sisk P."/>
            <person name="Sykes S."/>
            <person name="Wortman J."/>
            <person name="Nusbaum C."/>
            <person name="Birren B."/>
        </authorList>
    </citation>
    <scope>NUCLEOTIDE SEQUENCE [LARGE SCALE GENOMIC DNA]</scope>
    <source>
        <strain evidence="5">A-37</strain>
    </source>
</reference>
<keyword evidence="5" id="KW-1185">Reference proteome</keyword>
<organism evidence="4 5">
    <name type="scientific">Anopheles culicifacies</name>
    <dbReference type="NCBI Taxonomy" id="139723"/>
    <lineage>
        <taxon>Eukaryota</taxon>
        <taxon>Metazoa</taxon>
        <taxon>Ecdysozoa</taxon>
        <taxon>Arthropoda</taxon>
        <taxon>Hexapoda</taxon>
        <taxon>Insecta</taxon>
        <taxon>Pterygota</taxon>
        <taxon>Neoptera</taxon>
        <taxon>Endopterygota</taxon>
        <taxon>Diptera</taxon>
        <taxon>Nematocera</taxon>
        <taxon>Culicoidea</taxon>
        <taxon>Culicidae</taxon>
        <taxon>Anophelinae</taxon>
        <taxon>Anopheles</taxon>
        <taxon>culicifacies species complex</taxon>
    </lineage>
</organism>